<dbReference type="PANTHER" id="PTHR43615:SF1">
    <property type="entry name" value="PPDK_N DOMAIN-CONTAINING PROTEIN"/>
    <property type="match status" value="1"/>
</dbReference>
<sequence>MKKNNKKLAFIVTNYQVSIWPLCMLGEMIMYHFYKLAGKNLGGEVISEWSKRNNRWAVNKKLYDVGINKLILNKIISNHNWIRTTIKKILLISKEFIEFTQKIFNSDLSKKTDKELYRFYMEYRKRFINAYIYFWFPNSIESINNRFTEKLENYLRLKLKKLNKIDQAGKYLSVLSSSLKKTNREIEEIKLLKIIDIILKNKVINNLFVNKNINTIIKKLPILSLKINKLIINHYKNYCWLPFDYDGPAWTEEYFVKKIKKTIKNKVIPKSKIENITKAKKKLKKLQKQFSEELNLNHDKKYSYLFELSRELIYIKDFRKDILFKSYYHIDKLIREISKRLGLSAIQVKHILPQEMEAVLLKRKYNKKEINKRIKYSILYYKPSSPGKILKNRMKIYTGITAKKLIKEKVFKEKYDNNINELKGQTAFFGKVKGKVRLIFTTNDIVKMRNGNILVSPSTNPNLLPAMRYAGAIITDKGGITCHAAITSRELKIPCIIGTGMATKILHDGDLVEVDADKGIIKILN</sequence>
<protein>
    <recommendedName>
        <fullName evidence="2">PEP-utilising enzyme mobile domain-containing protein</fullName>
    </recommendedName>
</protein>
<evidence type="ECO:0000313" key="3">
    <source>
        <dbReference type="EMBL" id="PIV51784.1"/>
    </source>
</evidence>
<name>A0A2M7DPY0_9BACT</name>
<dbReference type="AlphaFoldDB" id="A0A2M7DPY0"/>
<reference evidence="4" key="1">
    <citation type="submission" date="2017-09" db="EMBL/GenBank/DDBJ databases">
        <title>Depth-based differentiation of microbial function through sediment-hosted aquifers and enrichment of novel symbionts in the deep terrestrial subsurface.</title>
        <authorList>
            <person name="Probst A.J."/>
            <person name="Ladd B."/>
            <person name="Jarett J.K."/>
            <person name="Geller-Mcgrath D.E."/>
            <person name="Sieber C.M.K."/>
            <person name="Emerson J.B."/>
            <person name="Anantharaman K."/>
            <person name="Thomas B.C."/>
            <person name="Malmstrom R."/>
            <person name="Stieglmeier M."/>
            <person name="Klingl A."/>
            <person name="Woyke T."/>
            <person name="Ryan C.M."/>
            <person name="Banfield J.F."/>
        </authorList>
    </citation>
    <scope>NUCLEOTIDE SEQUENCE [LARGE SCALE GENOMIC DNA]</scope>
</reference>
<organism evidence="3 4">
    <name type="scientific">Candidatus Falkowbacteria bacterium CG02_land_8_20_14_3_00_36_14</name>
    <dbReference type="NCBI Taxonomy" id="1974560"/>
    <lineage>
        <taxon>Bacteria</taxon>
        <taxon>Candidatus Falkowiibacteriota</taxon>
    </lineage>
</organism>
<evidence type="ECO:0000313" key="4">
    <source>
        <dbReference type="Proteomes" id="UP000228896"/>
    </source>
</evidence>
<feature type="transmembrane region" description="Helical" evidence="1">
    <location>
        <begin position="12"/>
        <end position="34"/>
    </location>
</feature>
<dbReference type="InterPro" id="IPR008279">
    <property type="entry name" value="PEP-util_enz_mobile_dom"/>
</dbReference>
<dbReference type="InterPro" id="IPR036637">
    <property type="entry name" value="Phosphohistidine_dom_sf"/>
</dbReference>
<dbReference type="Proteomes" id="UP000228896">
    <property type="component" value="Unassembled WGS sequence"/>
</dbReference>
<evidence type="ECO:0000259" key="2">
    <source>
        <dbReference type="Pfam" id="PF00391"/>
    </source>
</evidence>
<keyword evidence="1" id="KW-0812">Transmembrane</keyword>
<evidence type="ECO:0000256" key="1">
    <source>
        <dbReference type="SAM" id="Phobius"/>
    </source>
</evidence>
<dbReference type="InterPro" id="IPR051549">
    <property type="entry name" value="PEP_Utilizing_Enz"/>
</dbReference>
<dbReference type="SUPFAM" id="SSF52009">
    <property type="entry name" value="Phosphohistidine domain"/>
    <property type="match status" value="1"/>
</dbReference>
<dbReference type="Pfam" id="PF00391">
    <property type="entry name" value="PEP-utilizers"/>
    <property type="match status" value="1"/>
</dbReference>
<gene>
    <name evidence="3" type="ORF">COS18_01925</name>
</gene>
<dbReference type="Gene3D" id="3.50.30.10">
    <property type="entry name" value="Phosphohistidine domain"/>
    <property type="match status" value="1"/>
</dbReference>
<accession>A0A2M7DPY0</accession>
<comment type="caution">
    <text evidence="3">The sequence shown here is derived from an EMBL/GenBank/DDBJ whole genome shotgun (WGS) entry which is preliminary data.</text>
</comment>
<dbReference type="PANTHER" id="PTHR43615">
    <property type="entry name" value="PHOSPHOENOLPYRUVATE SYNTHASE-RELATED"/>
    <property type="match status" value="1"/>
</dbReference>
<proteinExistence type="predicted"/>
<dbReference type="EMBL" id="PETS01000043">
    <property type="protein sequence ID" value="PIV51784.1"/>
    <property type="molecule type" value="Genomic_DNA"/>
</dbReference>
<keyword evidence="1" id="KW-1133">Transmembrane helix</keyword>
<dbReference type="GO" id="GO:0016772">
    <property type="term" value="F:transferase activity, transferring phosphorus-containing groups"/>
    <property type="evidence" value="ECO:0007669"/>
    <property type="project" value="InterPro"/>
</dbReference>
<keyword evidence="1" id="KW-0472">Membrane</keyword>
<feature type="domain" description="PEP-utilising enzyme mobile" evidence="2">
    <location>
        <begin position="450"/>
        <end position="519"/>
    </location>
</feature>